<accession>A0ACB0LFJ3</accession>
<proteinExistence type="predicted"/>
<sequence length="187" mass="20695">MVHVALICRHFRVSDNGLKESVNYQVISPKDLAKSVLSEAGWSNFLCKGKKSQDPLDLALLFVGGEILCGILSECWMSDLKDLGELNINFELVTPFKPFDQLLGVFPATSSHALPEPYRKLMTDPNLPIIDFYPIDGSMASSFLKACFSCGEDPSQVPKGIFVVHFALSCYQDFCQPSFVASSVIEY</sequence>
<evidence type="ECO:0000313" key="2">
    <source>
        <dbReference type="Proteomes" id="UP001177021"/>
    </source>
</evidence>
<keyword evidence="2" id="KW-1185">Reference proteome</keyword>
<organism evidence="1 2">
    <name type="scientific">Trifolium pratense</name>
    <name type="common">Red clover</name>
    <dbReference type="NCBI Taxonomy" id="57577"/>
    <lineage>
        <taxon>Eukaryota</taxon>
        <taxon>Viridiplantae</taxon>
        <taxon>Streptophyta</taxon>
        <taxon>Embryophyta</taxon>
        <taxon>Tracheophyta</taxon>
        <taxon>Spermatophyta</taxon>
        <taxon>Magnoliopsida</taxon>
        <taxon>eudicotyledons</taxon>
        <taxon>Gunneridae</taxon>
        <taxon>Pentapetalae</taxon>
        <taxon>rosids</taxon>
        <taxon>fabids</taxon>
        <taxon>Fabales</taxon>
        <taxon>Fabaceae</taxon>
        <taxon>Papilionoideae</taxon>
        <taxon>50 kb inversion clade</taxon>
        <taxon>NPAAA clade</taxon>
        <taxon>Hologalegina</taxon>
        <taxon>IRL clade</taxon>
        <taxon>Trifolieae</taxon>
        <taxon>Trifolium</taxon>
    </lineage>
</organism>
<gene>
    <name evidence="1" type="ORF">MILVUS5_LOCUS31842</name>
</gene>
<dbReference type="Proteomes" id="UP001177021">
    <property type="component" value="Unassembled WGS sequence"/>
</dbReference>
<protein>
    <submittedName>
        <fullName evidence="1">Uncharacterized protein</fullName>
    </submittedName>
</protein>
<dbReference type="EMBL" id="CASHSV030000513">
    <property type="protein sequence ID" value="CAJ2667149.1"/>
    <property type="molecule type" value="Genomic_DNA"/>
</dbReference>
<comment type="caution">
    <text evidence="1">The sequence shown here is derived from an EMBL/GenBank/DDBJ whole genome shotgun (WGS) entry which is preliminary data.</text>
</comment>
<reference evidence="1" key="1">
    <citation type="submission" date="2023-10" db="EMBL/GenBank/DDBJ databases">
        <authorList>
            <person name="Rodriguez Cubillos JULIANA M."/>
            <person name="De Vega J."/>
        </authorList>
    </citation>
    <scope>NUCLEOTIDE SEQUENCE</scope>
</reference>
<name>A0ACB0LFJ3_TRIPR</name>
<evidence type="ECO:0000313" key="1">
    <source>
        <dbReference type="EMBL" id="CAJ2667149.1"/>
    </source>
</evidence>